<dbReference type="GO" id="GO:0032259">
    <property type="term" value="P:methylation"/>
    <property type="evidence" value="ECO:0007669"/>
    <property type="project" value="UniProtKB-KW"/>
</dbReference>
<dbReference type="EMBL" id="BDGE01000001">
    <property type="protein sequence ID" value="GBE90416.1"/>
    <property type="molecule type" value="Genomic_DNA"/>
</dbReference>
<organism evidence="2 3">
    <name type="scientific">Nostoc cycadae WK-1</name>
    <dbReference type="NCBI Taxonomy" id="1861711"/>
    <lineage>
        <taxon>Bacteria</taxon>
        <taxon>Bacillati</taxon>
        <taxon>Cyanobacteriota</taxon>
        <taxon>Cyanophyceae</taxon>
        <taxon>Nostocales</taxon>
        <taxon>Nostocaceae</taxon>
        <taxon>Nostoc</taxon>
    </lineage>
</organism>
<dbReference type="InterPro" id="IPR052514">
    <property type="entry name" value="SAM-dependent_MTase"/>
</dbReference>
<evidence type="ECO:0000313" key="2">
    <source>
        <dbReference type="EMBL" id="GBE90416.1"/>
    </source>
</evidence>
<accession>A0A2H6LB99</accession>
<evidence type="ECO:0000259" key="1">
    <source>
        <dbReference type="Pfam" id="PF05050"/>
    </source>
</evidence>
<proteinExistence type="predicted"/>
<comment type="caution">
    <text evidence="2">The sequence shown here is derived from an EMBL/GenBank/DDBJ whole genome shotgun (WGS) entry which is preliminary data.</text>
</comment>
<sequence length="279" mass="31499">MKSVALPLPLTWIQPFDFQHKLGICERIFGKTISSHGVCWVNTGAGITWKLDLTNPTHRWIVYGKYEGESFINWATKFLPKDGIIVDSGANIGQMLMYLSQWIPNGKVLAFEPGNEAANWLAECLAAHKNLPVELLRYGLGAYPAKLRLQNIGDHLGHGAWNQISETEGEEIEIVRLADELAARNIPNVHLWKLDVEGYEIPALQGAETLLHQQRIKAIYAELAGDNGQRVRDYLANFGYYCYFLNQQGKPYLAKQLPEHTNGLFLPTQKFSENHLESL</sequence>
<feature type="domain" description="Methyltransferase FkbM" evidence="1">
    <location>
        <begin position="87"/>
        <end position="240"/>
    </location>
</feature>
<evidence type="ECO:0000313" key="3">
    <source>
        <dbReference type="Proteomes" id="UP000236527"/>
    </source>
</evidence>
<protein>
    <submittedName>
        <fullName evidence="2">FkbM family methyltransferase</fullName>
    </submittedName>
</protein>
<dbReference type="SUPFAM" id="SSF53335">
    <property type="entry name" value="S-adenosyl-L-methionine-dependent methyltransferases"/>
    <property type="match status" value="1"/>
</dbReference>
<reference evidence="3" key="1">
    <citation type="journal article" date="2018" name="Genome Announc.">
        <title>Draft Genome Sequence of the Nitrogen-Fixing and Hormogonia-Inducing Cyanobacterium Nostoc cycadae Strain WK-1, Isolated from the Coralloid Roots of Cycas revoluta.</title>
        <authorList>
            <person name="Kanesaki Y."/>
            <person name="Hirose M."/>
            <person name="Hirose Y."/>
            <person name="Fujisawa T."/>
            <person name="Nakamura Y."/>
            <person name="Watanabe S."/>
            <person name="Matsunaga S."/>
            <person name="Uchida H."/>
            <person name="Murakami A."/>
        </authorList>
    </citation>
    <scope>NUCLEOTIDE SEQUENCE [LARGE SCALE GENOMIC DNA]</scope>
    <source>
        <strain evidence="3">WK-1</strain>
    </source>
</reference>
<dbReference type="Proteomes" id="UP000236527">
    <property type="component" value="Unassembled WGS sequence"/>
</dbReference>
<dbReference type="Gene3D" id="3.40.50.150">
    <property type="entry name" value="Vaccinia Virus protein VP39"/>
    <property type="match status" value="1"/>
</dbReference>
<gene>
    <name evidence="2" type="ORF">NCWK1_0132</name>
</gene>
<dbReference type="Pfam" id="PF05050">
    <property type="entry name" value="Methyltransf_21"/>
    <property type="match status" value="1"/>
</dbReference>
<dbReference type="InterPro" id="IPR006342">
    <property type="entry name" value="FkbM_mtfrase"/>
</dbReference>
<dbReference type="NCBIfam" id="TIGR01444">
    <property type="entry name" value="fkbM_fam"/>
    <property type="match status" value="1"/>
</dbReference>
<dbReference type="RefSeq" id="WP_103123365.1">
    <property type="nucleotide sequence ID" value="NZ_DF978421.1"/>
</dbReference>
<dbReference type="PANTHER" id="PTHR34203:SF15">
    <property type="entry name" value="SLL1173 PROTEIN"/>
    <property type="match status" value="1"/>
</dbReference>
<dbReference type="InterPro" id="IPR029063">
    <property type="entry name" value="SAM-dependent_MTases_sf"/>
</dbReference>
<keyword evidence="3" id="KW-1185">Reference proteome</keyword>
<keyword evidence="2" id="KW-0489">Methyltransferase</keyword>
<name>A0A2H6LB99_9NOSO</name>
<dbReference type="GO" id="GO:0008168">
    <property type="term" value="F:methyltransferase activity"/>
    <property type="evidence" value="ECO:0007669"/>
    <property type="project" value="UniProtKB-KW"/>
</dbReference>
<keyword evidence="2" id="KW-0808">Transferase</keyword>
<dbReference type="AlphaFoldDB" id="A0A2H6LB99"/>
<dbReference type="PANTHER" id="PTHR34203">
    <property type="entry name" value="METHYLTRANSFERASE, FKBM FAMILY PROTEIN"/>
    <property type="match status" value="1"/>
</dbReference>